<dbReference type="Pfam" id="PF01547">
    <property type="entry name" value="SBP_bac_1"/>
    <property type="match status" value="1"/>
</dbReference>
<keyword evidence="3" id="KW-1185">Reference proteome</keyword>
<dbReference type="InterPro" id="IPR006059">
    <property type="entry name" value="SBP"/>
</dbReference>
<feature type="signal peptide" evidence="1">
    <location>
        <begin position="1"/>
        <end position="32"/>
    </location>
</feature>
<dbReference type="PROSITE" id="PS51257">
    <property type="entry name" value="PROKAR_LIPOPROTEIN"/>
    <property type="match status" value="1"/>
</dbReference>
<organism evidence="2 3">
    <name type="scientific">Agromyces atrinae</name>
    <dbReference type="NCBI Taxonomy" id="592376"/>
    <lineage>
        <taxon>Bacteria</taxon>
        <taxon>Bacillati</taxon>
        <taxon>Actinomycetota</taxon>
        <taxon>Actinomycetes</taxon>
        <taxon>Micrococcales</taxon>
        <taxon>Microbacteriaceae</taxon>
        <taxon>Agromyces</taxon>
    </lineage>
</organism>
<accession>A0A4Q2LZZ1</accession>
<evidence type="ECO:0000256" key="1">
    <source>
        <dbReference type="SAM" id="SignalP"/>
    </source>
</evidence>
<keyword evidence="1" id="KW-0732">Signal</keyword>
<name>A0A4Q2LZZ1_9MICO</name>
<protein>
    <submittedName>
        <fullName evidence="2">Extracellular solute-binding protein</fullName>
    </submittedName>
</protein>
<feature type="chain" id="PRO_5020326060" evidence="1">
    <location>
        <begin position="33"/>
        <end position="437"/>
    </location>
</feature>
<dbReference type="SUPFAM" id="SSF53850">
    <property type="entry name" value="Periplasmic binding protein-like II"/>
    <property type="match status" value="1"/>
</dbReference>
<evidence type="ECO:0000313" key="3">
    <source>
        <dbReference type="Proteomes" id="UP000292686"/>
    </source>
</evidence>
<dbReference type="Gene3D" id="3.40.190.10">
    <property type="entry name" value="Periplasmic binding protein-like II"/>
    <property type="match status" value="1"/>
</dbReference>
<sequence>MSPKEYFMRATRSRVAAITLTGVLAVSLTACAAGGESGESGPVDLTMALWSSNEDHLALLTQIGDAYVAEHGDEVASITFEPVTNPDYVAGLTTQIAGGDVPDLAWIPEASGPEFVDSGILHNVGDTLETTEGYALDDILPAALAPWQDEAGGVYAYPFSNSPFALYVNKDLLAAAGQPDVTALVGTPDYTWHTVTDIAAATAGATGSVGLNIPTFNPTNWSAVTMLGNAWGAAPWSADGKTCEFSSPEMIDYLTWYQEQMTRGAIPPVSGNAAPAAFASGDVAFSVAQLSQSGSLDDTFEWSFLPLPAGPEGYHPIVGQAGVSVLERSAHTEQAAGFLAYLTNPENAELLAQFFPPPRESLLNVEVLSQAAPKLSPEEIQSAIIDVVPEATVKPQNAVLSQFTDAVRAGLDPVWSGGDVETAVTGICEQISPILEG</sequence>
<evidence type="ECO:0000313" key="2">
    <source>
        <dbReference type="EMBL" id="RXZ84969.1"/>
    </source>
</evidence>
<reference evidence="2 3" key="1">
    <citation type="submission" date="2019-01" db="EMBL/GenBank/DDBJ databases">
        <title>Agromyces.</title>
        <authorList>
            <person name="Li J."/>
        </authorList>
    </citation>
    <scope>NUCLEOTIDE SEQUENCE [LARGE SCALE GENOMIC DNA]</scope>
    <source>
        <strain evidence="2 3">DSM 23870</strain>
    </source>
</reference>
<proteinExistence type="predicted"/>
<gene>
    <name evidence="2" type="ORF">ESP50_17630</name>
</gene>
<dbReference type="PANTHER" id="PTHR43649">
    <property type="entry name" value="ARABINOSE-BINDING PROTEIN-RELATED"/>
    <property type="match status" value="1"/>
</dbReference>
<dbReference type="EMBL" id="SDPM01000015">
    <property type="protein sequence ID" value="RXZ84969.1"/>
    <property type="molecule type" value="Genomic_DNA"/>
</dbReference>
<dbReference type="Proteomes" id="UP000292686">
    <property type="component" value="Unassembled WGS sequence"/>
</dbReference>
<dbReference type="PANTHER" id="PTHR43649:SF12">
    <property type="entry name" value="DIACETYLCHITOBIOSE BINDING PROTEIN DASA"/>
    <property type="match status" value="1"/>
</dbReference>
<dbReference type="OrthoDB" id="3718433at2"/>
<comment type="caution">
    <text evidence="2">The sequence shown here is derived from an EMBL/GenBank/DDBJ whole genome shotgun (WGS) entry which is preliminary data.</text>
</comment>
<dbReference type="AlphaFoldDB" id="A0A4Q2LZZ1"/>
<dbReference type="InterPro" id="IPR050490">
    <property type="entry name" value="Bact_solute-bd_prot1"/>
</dbReference>